<comment type="caution">
    <text evidence="1">The sequence shown here is derived from an EMBL/GenBank/DDBJ whole genome shotgun (WGS) entry which is preliminary data.</text>
</comment>
<name>A0A139BT50_9PROT</name>
<accession>A0A139BT50</accession>
<proteinExistence type="predicted"/>
<evidence type="ECO:0008006" key="3">
    <source>
        <dbReference type="Google" id="ProtNLM"/>
    </source>
</evidence>
<dbReference type="AlphaFoldDB" id="A0A139BT50"/>
<protein>
    <recommendedName>
        <fullName evidence="3">DUF3095 domain-containing protein</fullName>
    </recommendedName>
</protein>
<reference evidence="1 2" key="2">
    <citation type="submission" date="2016-03" db="EMBL/GenBank/DDBJ databases">
        <title>New uncultured bacterium of the family Gallionellaceae from acid mine drainage: description and reconstruction of genome based on metagenomic analysis of microbial community.</title>
        <authorList>
            <person name="Kadnikov V."/>
            <person name="Ivasenko D."/>
            <person name="Beletsky A."/>
            <person name="Mardanov A."/>
            <person name="Danilova E."/>
            <person name="Pimenov N."/>
            <person name="Karnachuk O."/>
            <person name="Ravin N."/>
        </authorList>
    </citation>
    <scope>NUCLEOTIDE SEQUENCE [LARGE SCALE GENOMIC DNA]</scope>
    <source>
        <strain evidence="1">ShG14-8</strain>
    </source>
</reference>
<organism evidence="1 2">
    <name type="scientific">Candidatus Gallionella acididurans</name>
    <dbReference type="NCBI Taxonomy" id="1796491"/>
    <lineage>
        <taxon>Bacteria</taxon>
        <taxon>Pseudomonadati</taxon>
        <taxon>Pseudomonadota</taxon>
        <taxon>Betaproteobacteria</taxon>
        <taxon>Nitrosomonadales</taxon>
        <taxon>Gallionellaceae</taxon>
        <taxon>Gallionella</taxon>
    </lineage>
</organism>
<dbReference type="EMBL" id="LSLI01000040">
    <property type="protein sequence ID" value="KXS32147.1"/>
    <property type="molecule type" value="Genomic_DNA"/>
</dbReference>
<sequence length="399" mass="44553">MTDTRYFYRDLPALEKFSEAVEIRRHTAVPEDWWIVITDVVGSTRAIEAGDYKKVNTVGVACIAALVNVDRSIDIPFVFGGDGATFAVPDVLLEPVLSALRGSQRLSRLSFGLDLRAGLVRVGDLAGQDFWVDVAKVRLSPHMTQSAFSGRGWNEAERRVKQPNAAGVTMVREEDGPAEANFDGFECRWQGVPSFNGHKLSLLVTGMSGDPGVNLGTYRAVANAIQAIYGDVANYHPLQPSHMHMAFNPMSLSHEWRVRSRDLAWRKRLGYFIRMLLQNLAGAYLFMRNIDTKEVRWSQYRKEMADNSDFRKFDGMLRMVIDGSDAQAAALERFLDAQFRAGLLVYGIYKSREALVTCLVQSYNGNHMHFVDGSDGGYALAARGLKRQLEKFKAARIAG</sequence>
<evidence type="ECO:0000313" key="2">
    <source>
        <dbReference type="Proteomes" id="UP000070578"/>
    </source>
</evidence>
<gene>
    <name evidence="1" type="ORF">AWT59_1724</name>
</gene>
<dbReference type="InterPro" id="IPR021445">
    <property type="entry name" value="DUF3095"/>
</dbReference>
<dbReference type="Proteomes" id="UP000070578">
    <property type="component" value="Unassembled WGS sequence"/>
</dbReference>
<evidence type="ECO:0000313" key="1">
    <source>
        <dbReference type="EMBL" id="KXS32147.1"/>
    </source>
</evidence>
<dbReference type="Pfam" id="PF11294">
    <property type="entry name" value="DUF3095"/>
    <property type="match status" value="1"/>
</dbReference>
<reference evidence="1 2" key="1">
    <citation type="submission" date="2016-02" db="EMBL/GenBank/DDBJ databases">
        <authorList>
            <person name="Wen L."/>
            <person name="He K."/>
            <person name="Yang H."/>
        </authorList>
    </citation>
    <scope>NUCLEOTIDE SEQUENCE [LARGE SCALE GENOMIC DNA]</scope>
    <source>
        <strain evidence="1">ShG14-8</strain>
    </source>
</reference>